<gene>
    <name evidence="1" type="ORF">HanXRQr2_Chr08g0348691</name>
</gene>
<organism evidence="1 2">
    <name type="scientific">Helianthus annuus</name>
    <name type="common">Common sunflower</name>
    <dbReference type="NCBI Taxonomy" id="4232"/>
    <lineage>
        <taxon>Eukaryota</taxon>
        <taxon>Viridiplantae</taxon>
        <taxon>Streptophyta</taxon>
        <taxon>Embryophyta</taxon>
        <taxon>Tracheophyta</taxon>
        <taxon>Spermatophyta</taxon>
        <taxon>Magnoliopsida</taxon>
        <taxon>eudicotyledons</taxon>
        <taxon>Gunneridae</taxon>
        <taxon>Pentapetalae</taxon>
        <taxon>asterids</taxon>
        <taxon>campanulids</taxon>
        <taxon>Asterales</taxon>
        <taxon>Asteraceae</taxon>
        <taxon>Asteroideae</taxon>
        <taxon>Heliantheae alliance</taxon>
        <taxon>Heliantheae</taxon>
        <taxon>Helianthus</taxon>
    </lineage>
</organism>
<name>A0A9K3IG95_HELAN</name>
<keyword evidence="2" id="KW-1185">Reference proteome</keyword>
<dbReference type="EMBL" id="MNCJ02000323">
    <property type="protein sequence ID" value="KAF5796202.1"/>
    <property type="molecule type" value="Genomic_DNA"/>
</dbReference>
<dbReference type="Proteomes" id="UP000215914">
    <property type="component" value="Unassembled WGS sequence"/>
</dbReference>
<evidence type="ECO:0000313" key="1">
    <source>
        <dbReference type="EMBL" id="KAF5796202.1"/>
    </source>
</evidence>
<comment type="caution">
    <text evidence="1">The sequence shown here is derived from an EMBL/GenBank/DDBJ whole genome shotgun (WGS) entry which is preliminary data.</text>
</comment>
<evidence type="ECO:0000313" key="2">
    <source>
        <dbReference type="Proteomes" id="UP000215914"/>
    </source>
</evidence>
<reference evidence="1" key="1">
    <citation type="journal article" date="2017" name="Nature">
        <title>The sunflower genome provides insights into oil metabolism, flowering and Asterid evolution.</title>
        <authorList>
            <person name="Badouin H."/>
            <person name="Gouzy J."/>
            <person name="Grassa C.J."/>
            <person name="Murat F."/>
            <person name="Staton S.E."/>
            <person name="Cottret L."/>
            <person name="Lelandais-Briere C."/>
            <person name="Owens G.L."/>
            <person name="Carrere S."/>
            <person name="Mayjonade B."/>
            <person name="Legrand L."/>
            <person name="Gill N."/>
            <person name="Kane N.C."/>
            <person name="Bowers J.E."/>
            <person name="Hubner S."/>
            <person name="Bellec A."/>
            <person name="Berard A."/>
            <person name="Berges H."/>
            <person name="Blanchet N."/>
            <person name="Boniface M.C."/>
            <person name="Brunel D."/>
            <person name="Catrice O."/>
            <person name="Chaidir N."/>
            <person name="Claudel C."/>
            <person name="Donnadieu C."/>
            <person name="Faraut T."/>
            <person name="Fievet G."/>
            <person name="Helmstetter N."/>
            <person name="King M."/>
            <person name="Knapp S.J."/>
            <person name="Lai Z."/>
            <person name="Le Paslier M.C."/>
            <person name="Lippi Y."/>
            <person name="Lorenzon L."/>
            <person name="Mandel J.R."/>
            <person name="Marage G."/>
            <person name="Marchand G."/>
            <person name="Marquand E."/>
            <person name="Bret-Mestries E."/>
            <person name="Morien E."/>
            <person name="Nambeesan S."/>
            <person name="Nguyen T."/>
            <person name="Pegot-Espagnet P."/>
            <person name="Pouilly N."/>
            <person name="Raftis F."/>
            <person name="Sallet E."/>
            <person name="Schiex T."/>
            <person name="Thomas J."/>
            <person name="Vandecasteele C."/>
            <person name="Vares D."/>
            <person name="Vear F."/>
            <person name="Vautrin S."/>
            <person name="Crespi M."/>
            <person name="Mangin B."/>
            <person name="Burke J.M."/>
            <person name="Salse J."/>
            <person name="Munos S."/>
            <person name="Vincourt P."/>
            <person name="Rieseberg L.H."/>
            <person name="Langlade N.B."/>
        </authorList>
    </citation>
    <scope>NUCLEOTIDE SEQUENCE</scope>
    <source>
        <tissue evidence="1">Leaves</tissue>
    </source>
</reference>
<proteinExistence type="predicted"/>
<dbReference type="Gramene" id="mRNA:HanXRQr2_Chr08g0348691">
    <property type="protein sequence ID" value="mRNA:HanXRQr2_Chr08g0348691"/>
    <property type="gene ID" value="HanXRQr2_Chr08g0348691"/>
</dbReference>
<dbReference type="AlphaFoldDB" id="A0A9K3IG95"/>
<sequence length="158" mass="18223">MVDGDLGRFRQRGSDLSVACVFSDKQGTLMMAVVDGGCILLRGNALGSPQPDDDRRKWTLQDGSFHNRDITMHEAFHSCRYCTRYGNLGMSKWYRVPVRNQYQISRTDSIFGTDILRFRYGFGTGFYIQITVSTGTVTYRVFSVPVPIPIFWVFRYRY</sequence>
<reference evidence="1" key="2">
    <citation type="submission" date="2020-06" db="EMBL/GenBank/DDBJ databases">
        <title>Helianthus annuus Genome sequencing and assembly Release 2.</title>
        <authorList>
            <person name="Gouzy J."/>
            <person name="Langlade N."/>
            <person name="Munos S."/>
        </authorList>
    </citation>
    <scope>NUCLEOTIDE SEQUENCE</scope>
    <source>
        <tissue evidence="1">Leaves</tissue>
    </source>
</reference>
<accession>A0A9K3IG95</accession>
<protein>
    <submittedName>
        <fullName evidence="1">Uncharacterized protein</fullName>
    </submittedName>
</protein>